<dbReference type="AlphaFoldDB" id="A0A1Y2DGC9"/>
<dbReference type="GO" id="GO:0016787">
    <property type="term" value="F:hydrolase activity"/>
    <property type="evidence" value="ECO:0007669"/>
    <property type="project" value="UniProtKB-KW"/>
</dbReference>
<dbReference type="InterPro" id="IPR002018">
    <property type="entry name" value="CarbesteraseB"/>
</dbReference>
<evidence type="ECO:0000256" key="1">
    <source>
        <dbReference type="ARBA" id="ARBA00005964"/>
    </source>
</evidence>
<dbReference type="Proteomes" id="UP000193467">
    <property type="component" value="Unassembled WGS sequence"/>
</dbReference>
<sequence>MLALALFASSLATLASASPLRTRAGPSVTSDGSTYVGVSSNGIDSFKGIPFAQPPVGNLRFAPPVALTSSLGTVDASNYGYSCPQMNLANGVSQTGSGKILLTLFLYSAAEDCLTINVQRPAGVSATAKLPVMYWIFGGAFLLGGTTMYDGSALVARSVALGQPIVFVSVNYRLNSFGFLPGKEVAADSSASVNAGLLDQRLGLEWVQKNIANFGGDPDKVTIFGESAGAISIAFHLIAKDGDITSSTTGRPLFRAAIMESGAPIPVEGAARGQKSYDIIAKATGCYGSSAPIACLRAVPYAKLLAATNLLPNIASYNSVSLPFLPRTDGIFLRSMTQNAMPAGKFAKVPIISGNQYDEGTILALGTLNITTEAQLNTWLQTVWFPNTTAAQRTQILKNYPADVTQGSPFDTGLLNVITPQNKRINAIVGDVVFQVCRRFFLEYTYPAMPSWSYVSRALVALPLVGSFHGSDILNVFGLSPLNPTTEMQTRWIAFANTMNRESRFFLSPRRMAG</sequence>
<feature type="signal peptide" evidence="3">
    <location>
        <begin position="1"/>
        <end position="17"/>
    </location>
</feature>
<dbReference type="PANTHER" id="PTHR11559">
    <property type="entry name" value="CARBOXYLESTERASE"/>
    <property type="match status" value="1"/>
</dbReference>
<dbReference type="EMBL" id="MCGR01000079">
    <property type="protein sequence ID" value="ORY58343.1"/>
    <property type="molecule type" value="Genomic_DNA"/>
</dbReference>
<organism evidence="5 6">
    <name type="scientific">Leucosporidium creatinivorum</name>
    <dbReference type="NCBI Taxonomy" id="106004"/>
    <lineage>
        <taxon>Eukaryota</taxon>
        <taxon>Fungi</taxon>
        <taxon>Dikarya</taxon>
        <taxon>Basidiomycota</taxon>
        <taxon>Pucciniomycotina</taxon>
        <taxon>Microbotryomycetes</taxon>
        <taxon>Leucosporidiales</taxon>
        <taxon>Leucosporidium</taxon>
    </lineage>
</organism>
<keyword evidence="3" id="KW-0732">Signal</keyword>
<comment type="similarity">
    <text evidence="1 3">Belongs to the type-B carboxylesterase/lipase family.</text>
</comment>
<gene>
    <name evidence="5" type="ORF">BCR35DRAFT_347184</name>
</gene>
<name>A0A1Y2DGC9_9BASI</name>
<dbReference type="InterPro" id="IPR029058">
    <property type="entry name" value="AB_hydrolase_fold"/>
</dbReference>
<proteinExistence type="inferred from homology"/>
<dbReference type="InParanoid" id="A0A1Y2DGC9"/>
<accession>A0A1Y2DGC9</accession>
<dbReference type="STRING" id="106004.A0A1Y2DGC9"/>
<dbReference type="EC" id="3.1.1.-" evidence="3"/>
<evidence type="ECO:0000259" key="4">
    <source>
        <dbReference type="Pfam" id="PF00135"/>
    </source>
</evidence>
<evidence type="ECO:0000256" key="3">
    <source>
        <dbReference type="RuleBase" id="RU361235"/>
    </source>
</evidence>
<feature type="domain" description="Carboxylesterase type B" evidence="4">
    <location>
        <begin position="40"/>
        <end position="498"/>
    </location>
</feature>
<keyword evidence="2 3" id="KW-0378">Hydrolase</keyword>
<dbReference type="SUPFAM" id="SSF53474">
    <property type="entry name" value="alpha/beta-Hydrolases"/>
    <property type="match status" value="1"/>
</dbReference>
<feature type="chain" id="PRO_5011816861" description="Carboxylic ester hydrolase" evidence="3">
    <location>
        <begin position="18"/>
        <end position="514"/>
    </location>
</feature>
<dbReference type="PROSITE" id="PS00122">
    <property type="entry name" value="CARBOXYLESTERASE_B_1"/>
    <property type="match status" value="1"/>
</dbReference>
<dbReference type="InterPro" id="IPR050309">
    <property type="entry name" value="Type-B_Carboxylest/Lipase"/>
</dbReference>
<comment type="caution">
    <text evidence="5">The sequence shown here is derived from an EMBL/GenBank/DDBJ whole genome shotgun (WGS) entry which is preliminary data.</text>
</comment>
<dbReference type="OrthoDB" id="408631at2759"/>
<evidence type="ECO:0000313" key="5">
    <source>
        <dbReference type="EMBL" id="ORY58343.1"/>
    </source>
</evidence>
<dbReference type="FunCoup" id="A0A1Y2DGC9">
    <property type="interactions" value="2"/>
</dbReference>
<evidence type="ECO:0000256" key="2">
    <source>
        <dbReference type="ARBA" id="ARBA00022801"/>
    </source>
</evidence>
<protein>
    <recommendedName>
        <fullName evidence="3">Carboxylic ester hydrolase</fullName>
        <ecNumber evidence="3">3.1.1.-</ecNumber>
    </recommendedName>
</protein>
<dbReference type="InterPro" id="IPR019826">
    <property type="entry name" value="Carboxylesterase_B_AS"/>
</dbReference>
<keyword evidence="6" id="KW-1185">Reference proteome</keyword>
<reference evidence="5 6" key="1">
    <citation type="submission" date="2016-07" db="EMBL/GenBank/DDBJ databases">
        <title>Pervasive Adenine N6-methylation of Active Genes in Fungi.</title>
        <authorList>
            <consortium name="DOE Joint Genome Institute"/>
            <person name="Mondo S.J."/>
            <person name="Dannebaum R.O."/>
            <person name="Kuo R.C."/>
            <person name="Labutti K."/>
            <person name="Haridas S."/>
            <person name="Kuo A."/>
            <person name="Salamov A."/>
            <person name="Ahrendt S.R."/>
            <person name="Lipzen A."/>
            <person name="Sullivan W."/>
            <person name="Andreopoulos W.B."/>
            <person name="Clum A."/>
            <person name="Lindquist E."/>
            <person name="Daum C."/>
            <person name="Ramamoorthy G.K."/>
            <person name="Gryganskyi A."/>
            <person name="Culley D."/>
            <person name="Magnuson J.K."/>
            <person name="James T.Y."/>
            <person name="O'Malley M.A."/>
            <person name="Stajich J.E."/>
            <person name="Spatafora J.W."/>
            <person name="Visel A."/>
            <person name="Grigoriev I.V."/>
        </authorList>
    </citation>
    <scope>NUCLEOTIDE SEQUENCE [LARGE SCALE GENOMIC DNA]</scope>
    <source>
        <strain evidence="5 6">62-1032</strain>
    </source>
</reference>
<dbReference type="Gene3D" id="3.40.50.1820">
    <property type="entry name" value="alpha/beta hydrolase"/>
    <property type="match status" value="1"/>
</dbReference>
<dbReference type="Pfam" id="PF00135">
    <property type="entry name" value="COesterase"/>
    <property type="match status" value="1"/>
</dbReference>
<evidence type="ECO:0000313" key="6">
    <source>
        <dbReference type="Proteomes" id="UP000193467"/>
    </source>
</evidence>